<proteinExistence type="predicted"/>
<sequence>MGQQEIVRRHSVARHQQPAATALLHPVQVSAGGRLCDLVQEGMGIAEHGRLQGRTSFELAAEKIGVYPQGFAGNLDVSR</sequence>
<reference evidence="1" key="1">
    <citation type="submission" date="2016-10" db="EMBL/GenBank/DDBJ databases">
        <title>Sequence of Gallionella enrichment culture.</title>
        <authorList>
            <person name="Poehlein A."/>
            <person name="Muehling M."/>
            <person name="Daniel R."/>
        </authorList>
    </citation>
    <scope>NUCLEOTIDE SEQUENCE</scope>
</reference>
<accession>A0A1J5P676</accession>
<comment type="caution">
    <text evidence="1">The sequence shown here is derived from an EMBL/GenBank/DDBJ whole genome shotgun (WGS) entry which is preliminary data.</text>
</comment>
<dbReference type="AlphaFoldDB" id="A0A1J5P676"/>
<dbReference type="EMBL" id="MLJW01006415">
    <property type="protein sequence ID" value="OIQ66706.1"/>
    <property type="molecule type" value="Genomic_DNA"/>
</dbReference>
<evidence type="ECO:0000313" key="1">
    <source>
        <dbReference type="EMBL" id="OIQ66706.1"/>
    </source>
</evidence>
<protein>
    <submittedName>
        <fullName evidence="1">Uncharacterized protein</fullName>
    </submittedName>
</protein>
<name>A0A1J5P676_9ZZZZ</name>
<gene>
    <name evidence="1" type="ORF">GALL_517210</name>
</gene>
<organism evidence="1">
    <name type="scientific">mine drainage metagenome</name>
    <dbReference type="NCBI Taxonomy" id="410659"/>
    <lineage>
        <taxon>unclassified sequences</taxon>
        <taxon>metagenomes</taxon>
        <taxon>ecological metagenomes</taxon>
    </lineage>
</organism>